<dbReference type="Gramene" id="ONK78534">
    <property type="protein sequence ID" value="ONK78534"/>
    <property type="gene ID" value="A4U43_C02F19840"/>
</dbReference>
<dbReference type="Proteomes" id="UP000243459">
    <property type="component" value="Chromosome 2"/>
</dbReference>
<dbReference type="EMBL" id="CM007382">
    <property type="protein sequence ID" value="ONK78534.1"/>
    <property type="molecule type" value="Genomic_DNA"/>
</dbReference>
<dbReference type="AlphaFoldDB" id="A0A5P1FKE2"/>
<accession>A0A5P1FKE2</accession>
<name>A0A5P1FKE2_ASPOF</name>
<proteinExistence type="predicted"/>
<organism evidence="1 2">
    <name type="scientific">Asparagus officinalis</name>
    <name type="common">Garden asparagus</name>
    <dbReference type="NCBI Taxonomy" id="4686"/>
    <lineage>
        <taxon>Eukaryota</taxon>
        <taxon>Viridiplantae</taxon>
        <taxon>Streptophyta</taxon>
        <taxon>Embryophyta</taxon>
        <taxon>Tracheophyta</taxon>
        <taxon>Spermatophyta</taxon>
        <taxon>Magnoliopsida</taxon>
        <taxon>Liliopsida</taxon>
        <taxon>Asparagales</taxon>
        <taxon>Asparagaceae</taxon>
        <taxon>Asparagoideae</taxon>
        <taxon>Asparagus</taxon>
    </lineage>
</organism>
<protein>
    <submittedName>
        <fullName evidence="1">Uncharacterized protein</fullName>
    </submittedName>
</protein>
<reference evidence="2" key="1">
    <citation type="journal article" date="2017" name="Nat. Commun.">
        <title>The asparagus genome sheds light on the origin and evolution of a young Y chromosome.</title>
        <authorList>
            <person name="Harkess A."/>
            <person name="Zhou J."/>
            <person name="Xu C."/>
            <person name="Bowers J.E."/>
            <person name="Van der Hulst R."/>
            <person name="Ayyampalayam S."/>
            <person name="Mercati F."/>
            <person name="Riccardi P."/>
            <person name="McKain M.R."/>
            <person name="Kakrana A."/>
            <person name="Tang H."/>
            <person name="Ray J."/>
            <person name="Groenendijk J."/>
            <person name="Arikit S."/>
            <person name="Mathioni S.M."/>
            <person name="Nakano M."/>
            <person name="Shan H."/>
            <person name="Telgmann-Rauber A."/>
            <person name="Kanno A."/>
            <person name="Yue Z."/>
            <person name="Chen H."/>
            <person name="Li W."/>
            <person name="Chen Y."/>
            <person name="Xu X."/>
            <person name="Zhang Y."/>
            <person name="Luo S."/>
            <person name="Chen H."/>
            <person name="Gao J."/>
            <person name="Mao Z."/>
            <person name="Pires J.C."/>
            <person name="Luo M."/>
            <person name="Kudrna D."/>
            <person name="Wing R.A."/>
            <person name="Meyers B.C."/>
            <person name="Yi K."/>
            <person name="Kong H."/>
            <person name="Lavrijsen P."/>
            <person name="Sunseri F."/>
            <person name="Falavigna A."/>
            <person name="Ye Y."/>
            <person name="Leebens-Mack J.H."/>
            <person name="Chen G."/>
        </authorList>
    </citation>
    <scope>NUCLEOTIDE SEQUENCE [LARGE SCALE GENOMIC DNA]</scope>
    <source>
        <strain evidence="2">cv. DH0086</strain>
    </source>
</reference>
<gene>
    <name evidence="1" type="ORF">A4U43_C02F19840</name>
</gene>
<evidence type="ECO:0000313" key="1">
    <source>
        <dbReference type="EMBL" id="ONK78534.1"/>
    </source>
</evidence>
<evidence type="ECO:0000313" key="2">
    <source>
        <dbReference type="Proteomes" id="UP000243459"/>
    </source>
</evidence>
<keyword evidence="2" id="KW-1185">Reference proteome</keyword>
<sequence length="113" mass="12721">MHLGEDVESTLWLRSTHRPDKELVGSVGGVVEQATPLRKSRSYEVAEENEATEEQEGFWPFPHWISDVDSQDCEEAKAMLVGVLLGPCSPRRELLEGDKLISSFRQHLSIGRC</sequence>